<reference evidence="4" key="1">
    <citation type="submission" date="2021-01" db="EMBL/GenBank/DDBJ databases">
        <title>Whole genome shotgun sequence of Rhizocola hellebori NBRC 109834.</title>
        <authorList>
            <person name="Komaki H."/>
            <person name="Tamura T."/>
        </authorList>
    </citation>
    <scope>NUCLEOTIDE SEQUENCE</scope>
    <source>
        <strain evidence="4">NBRC 109834</strain>
    </source>
</reference>
<proteinExistence type="inferred from homology"/>
<evidence type="ECO:0000256" key="1">
    <source>
        <dbReference type="ARBA" id="ARBA00007689"/>
    </source>
</evidence>
<dbReference type="AlphaFoldDB" id="A0A8J3QBR6"/>
<accession>A0A8J3QBR6</accession>
<feature type="domain" description="YCII-related" evidence="3">
    <location>
        <begin position="1"/>
        <end position="114"/>
    </location>
</feature>
<comment type="caution">
    <text evidence="4">The sequence shown here is derived from an EMBL/GenBank/DDBJ whole genome shotgun (WGS) entry which is preliminary data.</text>
</comment>
<protein>
    <submittedName>
        <fullName evidence="4">Dehydrogenase</fullName>
    </submittedName>
</protein>
<sequence length="139" mass="15642">MRVMVLIKSDELAEAGQLPEQEMITGMIKFSEELVEAGVMLAGEGLHPSARGAKVNWTGGKVTVVDGPFTETKEIIAGYWLWQVNSMEEAIEWVKRMPASGKQDGTIEIREIFETAEFGDHMTDEQRERNERMRAQLGQ</sequence>
<dbReference type="Pfam" id="PF03795">
    <property type="entry name" value="YCII"/>
    <property type="match status" value="1"/>
</dbReference>
<dbReference type="PANTHER" id="PTHR35174">
    <property type="entry name" value="BLL7171 PROTEIN-RELATED"/>
    <property type="match status" value="1"/>
</dbReference>
<gene>
    <name evidence="4" type="ORF">Rhe02_50440</name>
</gene>
<evidence type="ECO:0000313" key="5">
    <source>
        <dbReference type="Proteomes" id="UP000612899"/>
    </source>
</evidence>
<dbReference type="Proteomes" id="UP000612899">
    <property type="component" value="Unassembled WGS sequence"/>
</dbReference>
<evidence type="ECO:0000313" key="4">
    <source>
        <dbReference type="EMBL" id="GIH06977.1"/>
    </source>
</evidence>
<evidence type="ECO:0000259" key="3">
    <source>
        <dbReference type="Pfam" id="PF03795"/>
    </source>
</evidence>
<dbReference type="RefSeq" id="WP_203910783.1">
    <property type="nucleotide sequence ID" value="NZ_BONY01000032.1"/>
</dbReference>
<dbReference type="PANTHER" id="PTHR35174:SF4">
    <property type="entry name" value="BLL7163 PROTEIN"/>
    <property type="match status" value="1"/>
</dbReference>
<dbReference type="EMBL" id="BONY01000032">
    <property type="protein sequence ID" value="GIH06977.1"/>
    <property type="molecule type" value="Genomic_DNA"/>
</dbReference>
<comment type="similarity">
    <text evidence="1">Belongs to the YciI family.</text>
</comment>
<name>A0A8J3QBR6_9ACTN</name>
<dbReference type="Gene3D" id="3.30.70.1060">
    <property type="entry name" value="Dimeric alpha+beta barrel"/>
    <property type="match status" value="1"/>
</dbReference>
<dbReference type="SUPFAM" id="SSF54909">
    <property type="entry name" value="Dimeric alpha+beta barrel"/>
    <property type="match status" value="1"/>
</dbReference>
<keyword evidence="5" id="KW-1185">Reference proteome</keyword>
<dbReference type="InterPro" id="IPR011008">
    <property type="entry name" value="Dimeric_a/b-barrel"/>
</dbReference>
<dbReference type="InterPro" id="IPR005545">
    <property type="entry name" value="YCII"/>
</dbReference>
<evidence type="ECO:0000256" key="2">
    <source>
        <dbReference type="SAM" id="MobiDB-lite"/>
    </source>
</evidence>
<feature type="region of interest" description="Disordered" evidence="2">
    <location>
        <begin position="120"/>
        <end position="139"/>
    </location>
</feature>
<organism evidence="4 5">
    <name type="scientific">Rhizocola hellebori</name>
    <dbReference type="NCBI Taxonomy" id="1392758"/>
    <lineage>
        <taxon>Bacteria</taxon>
        <taxon>Bacillati</taxon>
        <taxon>Actinomycetota</taxon>
        <taxon>Actinomycetes</taxon>
        <taxon>Micromonosporales</taxon>
        <taxon>Micromonosporaceae</taxon>
        <taxon>Rhizocola</taxon>
    </lineage>
</organism>